<feature type="domain" description="Putative auto-transporter adhesin head GIN" evidence="1">
    <location>
        <begin position="36"/>
        <end position="192"/>
    </location>
</feature>
<evidence type="ECO:0000313" key="2">
    <source>
        <dbReference type="EMBL" id="MBC2846754.1"/>
    </source>
</evidence>
<keyword evidence="3" id="KW-1185">Reference proteome</keyword>
<dbReference type="Pfam" id="PF10988">
    <property type="entry name" value="DUF2807"/>
    <property type="match status" value="1"/>
</dbReference>
<evidence type="ECO:0000313" key="3">
    <source>
        <dbReference type="Proteomes" id="UP000533900"/>
    </source>
</evidence>
<dbReference type="Gene3D" id="2.160.20.120">
    <property type="match status" value="1"/>
</dbReference>
<name>A0A842IXK0_9FLAO</name>
<sequence length="298" mass="33166">MKNISLLLLFIGSLGIAQVKGNKKIETKSFPFENVETIKIDLHADITIDMAHEESLSITTDGNLLEFIDTEIVDGTIHFSQLKWIESSKGITIKIGAPNLKRVVHDAHDTTKIINVSNNELRVNANIGNVIIEGKTDELRLGVANGKIDASKIEAKSVYVNLWNWGIITVNPVDYLWADVSNDGKLYYTNLPKENKIKTKSGGMATSLEDKNNHSKKSIKWISFKIRNNSGKRNQFAVKGPKADGGYFGYGFPMSANTKRKEKWSVGTKIYKVNKLGLKKLLVTITAEDEGKVVNLFD</sequence>
<evidence type="ECO:0000259" key="1">
    <source>
        <dbReference type="Pfam" id="PF10988"/>
    </source>
</evidence>
<dbReference type="AlphaFoldDB" id="A0A842IXK0"/>
<reference evidence="2" key="1">
    <citation type="submission" date="2020-08" db="EMBL/GenBank/DDBJ databases">
        <title>Winogradskyella ouciana sp. nov., isolated from the hadal seawater of the Mariana Trench.</title>
        <authorList>
            <person name="He X."/>
        </authorList>
    </citation>
    <scope>NUCLEOTIDE SEQUENCE [LARGE SCALE GENOMIC DNA]</scope>
    <source>
        <strain evidence="2">KCTC 52348</strain>
    </source>
</reference>
<dbReference type="InterPro" id="IPR021255">
    <property type="entry name" value="DUF2807"/>
</dbReference>
<dbReference type="EMBL" id="JACLCP010000007">
    <property type="protein sequence ID" value="MBC2846754.1"/>
    <property type="molecule type" value="Genomic_DNA"/>
</dbReference>
<proteinExistence type="predicted"/>
<dbReference type="Proteomes" id="UP000533900">
    <property type="component" value="Unassembled WGS sequence"/>
</dbReference>
<gene>
    <name evidence="2" type="ORF">H7F21_16725</name>
</gene>
<accession>A0A842IXK0</accession>
<organism evidence="2 3">
    <name type="scientific">Winogradskyella flava</name>
    <dbReference type="NCBI Taxonomy" id="1884876"/>
    <lineage>
        <taxon>Bacteria</taxon>
        <taxon>Pseudomonadati</taxon>
        <taxon>Bacteroidota</taxon>
        <taxon>Flavobacteriia</taxon>
        <taxon>Flavobacteriales</taxon>
        <taxon>Flavobacteriaceae</taxon>
        <taxon>Winogradskyella</taxon>
    </lineage>
</organism>
<protein>
    <submittedName>
        <fullName evidence="2">DUF2807 domain-containing protein</fullName>
    </submittedName>
</protein>
<comment type="caution">
    <text evidence="2">The sequence shown here is derived from an EMBL/GenBank/DDBJ whole genome shotgun (WGS) entry which is preliminary data.</text>
</comment>
<dbReference type="RefSeq" id="WP_185790464.1">
    <property type="nucleotide sequence ID" value="NZ_JACLCP010000007.1"/>
</dbReference>